<accession>A0AAV4CWS9</accession>
<evidence type="ECO:0000313" key="2">
    <source>
        <dbReference type="Proteomes" id="UP000735302"/>
    </source>
</evidence>
<sequence length="52" mass="5736">MLGGPRKTITFRLPDLRSGTDTSKIAFNCPIDCTTGQPHLPIRLTTMHPNTL</sequence>
<dbReference type="EMBL" id="BLXT01007054">
    <property type="protein sequence ID" value="GFO36348.1"/>
    <property type="molecule type" value="Genomic_DNA"/>
</dbReference>
<gene>
    <name evidence="1" type="ORF">PoB_006285300</name>
</gene>
<keyword evidence="2" id="KW-1185">Reference proteome</keyword>
<proteinExistence type="predicted"/>
<protein>
    <submittedName>
        <fullName evidence="1">Uncharacterized protein</fullName>
    </submittedName>
</protein>
<evidence type="ECO:0000313" key="1">
    <source>
        <dbReference type="EMBL" id="GFO36348.1"/>
    </source>
</evidence>
<organism evidence="1 2">
    <name type="scientific">Plakobranchus ocellatus</name>
    <dbReference type="NCBI Taxonomy" id="259542"/>
    <lineage>
        <taxon>Eukaryota</taxon>
        <taxon>Metazoa</taxon>
        <taxon>Spiralia</taxon>
        <taxon>Lophotrochozoa</taxon>
        <taxon>Mollusca</taxon>
        <taxon>Gastropoda</taxon>
        <taxon>Heterobranchia</taxon>
        <taxon>Euthyneura</taxon>
        <taxon>Panpulmonata</taxon>
        <taxon>Sacoglossa</taxon>
        <taxon>Placobranchoidea</taxon>
        <taxon>Plakobranchidae</taxon>
        <taxon>Plakobranchus</taxon>
    </lineage>
</organism>
<comment type="caution">
    <text evidence="1">The sequence shown here is derived from an EMBL/GenBank/DDBJ whole genome shotgun (WGS) entry which is preliminary data.</text>
</comment>
<name>A0AAV4CWS9_9GAST</name>
<dbReference type="AlphaFoldDB" id="A0AAV4CWS9"/>
<reference evidence="1 2" key="1">
    <citation type="journal article" date="2021" name="Elife">
        <title>Chloroplast acquisition without the gene transfer in kleptoplastic sea slugs, Plakobranchus ocellatus.</title>
        <authorList>
            <person name="Maeda T."/>
            <person name="Takahashi S."/>
            <person name="Yoshida T."/>
            <person name="Shimamura S."/>
            <person name="Takaki Y."/>
            <person name="Nagai Y."/>
            <person name="Toyoda A."/>
            <person name="Suzuki Y."/>
            <person name="Arimoto A."/>
            <person name="Ishii H."/>
            <person name="Satoh N."/>
            <person name="Nishiyama T."/>
            <person name="Hasebe M."/>
            <person name="Maruyama T."/>
            <person name="Minagawa J."/>
            <person name="Obokata J."/>
            <person name="Shigenobu S."/>
        </authorList>
    </citation>
    <scope>NUCLEOTIDE SEQUENCE [LARGE SCALE GENOMIC DNA]</scope>
</reference>
<dbReference type="Proteomes" id="UP000735302">
    <property type="component" value="Unassembled WGS sequence"/>
</dbReference>